<evidence type="ECO:0000313" key="1">
    <source>
        <dbReference type="EMBL" id="GEN76034.1"/>
    </source>
</evidence>
<organism evidence="1 2">
    <name type="scientific">Chryseobacterium hagamense</name>
    <dbReference type="NCBI Taxonomy" id="395935"/>
    <lineage>
        <taxon>Bacteria</taxon>
        <taxon>Pseudomonadati</taxon>
        <taxon>Bacteroidota</taxon>
        <taxon>Flavobacteriia</taxon>
        <taxon>Flavobacteriales</taxon>
        <taxon>Weeksellaceae</taxon>
        <taxon>Chryseobacterium group</taxon>
        <taxon>Chryseobacterium</taxon>
    </lineage>
</organism>
<evidence type="ECO:0000313" key="2">
    <source>
        <dbReference type="Proteomes" id="UP000321863"/>
    </source>
</evidence>
<dbReference type="RefSeq" id="WP_146940968.1">
    <property type="nucleotide sequence ID" value="NZ_BJYJ01000007.1"/>
</dbReference>
<dbReference type="Proteomes" id="UP000321863">
    <property type="component" value="Unassembled WGS sequence"/>
</dbReference>
<dbReference type="OrthoDB" id="1242456at2"/>
<name>A0A511YLG2_9FLAO</name>
<dbReference type="EMBL" id="BJYJ01000007">
    <property type="protein sequence ID" value="GEN76034.1"/>
    <property type="molecule type" value="Genomic_DNA"/>
</dbReference>
<proteinExistence type="predicted"/>
<comment type="caution">
    <text evidence="1">The sequence shown here is derived from an EMBL/GenBank/DDBJ whole genome shotgun (WGS) entry which is preliminary data.</text>
</comment>
<sequence length="196" mass="22910">MKNLESKIDEAFQETVLFPREKAVTDFLIKVLNSTDTFREDDRKVEVIGLYYYAASPLSFLFAMPNYAYYAPDKNIHIAELHLNEHGFKDYTQADLQDLCRKVLDENDIQYTGNLNADNRLDTSGYWENQSGLEHEFLRQCWKKAKEQTRSKVLGFLEASDSSSAVYDLDNGYYLPFEVDLDEYLQAQGFRFEKEM</sequence>
<dbReference type="AlphaFoldDB" id="A0A511YLG2"/>
<reference evidence="1 2" key="1">
    <citation type="submission" date="2019-07" db="EMBL/GenBank/DDBJ databases">
        <title>Whole genome shotgun sequence of Chryseobacterium hagamense NBRC 105253.</title>
        <authorList>
            <person name="Hosoyama A."/>
            <person name="Uohara A."/>
            <person name="Ohji S."/>
            <person name="Ichikawa N."/>
        </authorList>
    </citation>
    <scope>NUCLEOTIDE SEQUENCE [LARGE SCALE GENOMIC DNA]</scope>
    <source>
        <strain evidence="1 2">NBRC 105253</strain>
    </source>
</reference>
<protein>
    <submittedName>
        <fullName evidence="1">Uncharacterized protein</fullName>
    </submittedName>
</protein>
<gene>
    <name evidence="1" type="ORF">CHA01nite_17740</name>
</gene>
<keyword evidence="2" id="KW-1185">Reference proteome</keyword>
<accession>A0A511YLG2</accession>